<name>A0A7S9KV75_EPIFF</name>
<dbReference type="Proteomes" id="UP000594364">
    <property type="component" value="Chromosome 5"/>
</dbReference>
<dbReference type="GO" id="GO:0004308">
    <property type="term" value="F:exo-alpha-sialidase activity"/>
    <property type="evidence" value="ECO:0007669"/>
    <property type="project" value="InterPro"/>
</dbReference>
<dbReference type="SUPFAM" id="SSF50939">
    <property type="entry name" value="Sialidases"/>
    <property type="match status" value="1"/>
</dbReference>
<dbReference type="GO" id="GO:0006689">
    <property type="term" value="P:ganglioside catabolic process"/>
    <property type="evidence" value="ECO:0007669"/>
    <property type="project" value="TreeGrafter"/>
</dbReference>
<dbReference type="Gene3D" id="2.120.10.10">
    <property type="match status" value="1"/>
</dbReference>
<feature type="region of interest" description="Disordered" evidence="1">
    <location>
        <begin position="463"/>
        <end position="495"/>
    </location>
</feature>
<feature type="chain" id="PRO_5034092845" description="Sialidase domain-containing protein" evidence="2">
    <location>
        <begin position="29"/>
        <end position="522"/>
    </location>
</feature>
<protein>
    <recommendedName>
        <fullName evidence="3">Sialidase domain-containing protein</fullName>
    </recommendedName>
</protein>
<evidence type="ECO:0000313" key="5">
    <source>
        <dbReference type="Proteomes" id="UP000594364"/>
    </source>
</evidence>
<accession>A0A7S9KV75</accession>
<evidence type="ECO:0000313" key="4">
    <source>
        <dbReference type="EMBL" id="QPH09593.1"/>
    </source>
</evidence>
<dbReference type="EMBL" id="CP031389">
    <property type="protein sequence ID" value="QPH09593.1"/>
    <property type="molecule type" value="Genomic_DNA"/>
</dbReference>
<dbReference type="InterPro" id="IPR011040">
    <property type="entry name" value="Sialidase"/>
</dbReference>
<feature type="compositionally biased region" description="Basic and acidic residues" evidence="1">
    <location>
        <begin position="470"/>
        <end position="492"/>
    </location>
</feature>
<evidence type="ECO:0000256" key="2">
    <source>
        <dbReference type="SAM" id="SignalP"/>
    </source>
</evidence>
<gene>
    <name evidence="4" type="ORF">C2857_000482</name>
</gene>
<keyword evidence="2" id="KW-0732">Signal</keyword>
<dbReference type="GO" id="GO:0016020">
    <property type="term" value="C:membrane"/>
    <property type="evidence" value="ECO:0007669"/>
    <property type="project" value="TreeGrafter"/>
</dbReference>
<dbReference type="CDD" id="cd15482">
    <property type="entry name" value="Sialidase_non-viral"/>
    <property type="match status" value="1"/>
</dbReference>
<dbReference type="AlphaFoldDB" id="A0A7S9KV75"/>
<keyword evidence="5" id="KW-1185">Reference proteome</keyword>
<dbReference type="OrthoDB" id="2739686at2759"/>
<dbReference type="Pfam" id="PF13859">
    <property type="entry name" value="BNR_3"/>
    <property type="match status" value="1"/>
</dbReference>
<dbReference type="PANTHER" id="PTHR10628:SF30">
    <property type="entry name" value="EXO-ALPHA-SIALIDASE"/>
    <property type="match status" value="1"/>
</dbReference>
<sequence length="522" mass="59709">MRGMGRHLIPVHLAVLALAIIWITPASCKADGSFYVGRDSTNWYSYPFYDMEGKFNNAHNMFRLFRSNNMRYPDLGPSGQSYHSFKNPVLVNSGTSRVLAFAQGHKYDNRDCGHVTIVLRRPKDPRSETWQFMVTYPVWWKAVQEPFEGYEGTWTNPTPVVDGKTIYLFANWNRLDYSRHGNETLPTTGQVMKKIDSTPEGRRRIFMSKSFDDGKTWLPPEDMTEQLTPKGWSWDVVGRGRGIKARTGELVVPAMGRNFIGRGPPGNRTWLYQSLEGSGEEGTIVQTSSDLLFRSDSANPGDGYRRVSRGTVADGFSPFTLDKNMPDPGLGGGGCLILYSYRNWTLSYPHHNRILFINSHSSTNKDELRIQISYYHDASRFDVWRDLGDHWLYTEWDCRRITGREGGRASMTWIQGGFWNYVATASELSFGENGGSKDDHFAILFRHMHISWIIHGQINGYMHSGPEETDPAKRIDPDGLRDYPDPEDDPRPYARPLQRHFQTWERGRYVGDFAGNDCQAHI</sequence>
<feature type="signal peptide" evidence="2">
    <location>
        <begin position="1"/>
        <end position="28"/>
    </location>
</feature>
<evidence type="ECO:0000259" key="3">
    <source>
        <dbReference type="Pfam" id="PF13859"/>
    </source>
</evidence>
<reference evidence="4 5" key="1">
    <citation type="journal article" date="2018" name="PLoS Genet.">
        <title>Repeat elements organise 3D genome structure and mediate transcription in the filamentous fungus Epichloe festucae.</title>
        <authorList>
            <person name="Winter D.J."/>
            <person name="Ganley A.R.D."/>
            <person name="Young C.A."/>
            <person name="Liachko I."/>
            <person name="Schardl C.L."/>
            <person name="Dupont P.Y."/>
            <person name="Berry D."/>
            <person name="Ram A."/>
            <person name="Scott B."/>
            <person name="Cox M.P."/>
        </authorList>
    </citation>
    <scope>NUCLEOTIDE SEQUENCE [LARGE SCALE GENOMIC DNA]</scope>
    <source>
        <strain evidence="4 5">Fl1</strain>
    </source>
</reference>
<dbReference type="InterPro" id="IPR036278">
    <property type="entry name" value="Sialidase_sf"/>
</dbReference>
<proteinExistence type="predicted"/>
<evidence type="ECO:0000256" key="1">
    <source>
        <dbReference type="SAM" id="MobiDB-lite"/>
    </source>
</evidence>
<dbReference type="GO" id="GO:0009313">
    <property type="term" value="P:oligosaccharide catabolic process"/>
    <property type="evidence" value="ECO:0007669"/>
    <property type="project" value="TreeGrafter"/>
</dbReference>
<organism evidence="4 5">
    <name type="scientific">Epichloe festucae (strain Fl1)</name>
    <dbReference type="NCBI Taxonomy" id="877507"/>
    <lineage>
        <taxon>Eukaryota</taxon>
        <taxon>Fungi</taxon>
        <taxon>Dikarya</taxon>
        <taxon>Ascomycota</taxon>
        <taxon>Pezizomycotina</taxon>
        <taxon>Sordariomycetes</taxon>
        <taxon>Hypocreomycetidae</taxon>
        <taxon>Hypocreales</taxon>
        <taxon>Clavicipitaceae</taxon>
        <taxon>Epichloe</taxon>
    </lineage>
</organism>
<dbReference type="InterPro" id="IPR026856">
    <property type="entry name" value="Sialidase_fam"/>
</dbReference>
<feature type="domain" description="Sialidase" evidence="3">
    <location>
        <begin position="88"/>
        <end position="257"/>
    </location>
</feature>
<dbReference type="PANTHER" id="PTHR10628">
    <property type="entry name" value="SIALIDASE"/>
    <property type="match status" value="1"/>
</dbReference>
<dbReference type="GO" id="GO:0005737">
    <property type="term" value="C:cytoplasm"/>
    <property type="evidence" value="ECO:0007669"/>
    <property type="project" value="TreeGrafter"/>
</dbReference>